<feature type="compositionally biased region" description="Basic and acidic residues" evidence="3">
    <location>
        <begin position="1"/>
        <end position="16"/>
    </location>
</feature>
<dbReference type="PANTHER" id="PTHR16441">
    <property type="entry name" value="FIDIPIDINE"/>
    <property type="match status" value="1"/>
</dbReference>
<gene>
    <name evidence="5" type="ORF">PACLA_8A028660</name>
</gene>
<dbReference type="EMBL" id="CACRXK020004326">
    <property type="protein sequence ID" value="CAB4002338.1"/>
    <property type="molecule type" value="Genomic_DNA"/>
</dbReference>
<dbReference type="OrthoDB" id="16092at2759"/>
<evidence type="ECO:0000256" key="2">
    <source>
        <dbReference type="SAM" id="Coils"/>
    </source>
</evidence>
<dbReference type="Pfam" id="PF09762">
    <property type="entry name" value="CCDC93_CC"/>
    <property type="match status" value="1"/>
</dbReference>
<comment type="caution">
    <text evidence="5">The sequence shown here is derived from an EMBL/GenBank/DDBJ whole genome shotgun (WGS) entry which is preliminary data.</text>
</comment>
<evidence type="ECO:0000259" key="4">
    <source>
        <dbReference type="Pfam" id="PF09762"/>
    </source>
</evidence>
<evidence type="ECO:0000256" key="1">
    <source>
        <dbReference type="ARBA" id="ARBA00016765"/>
    </source>
</evidence>
<sequence length="412" mass="47751">QYGYSKEQKEKKDAKKSNKKTPGAEGGRPKSESIDSVEEEYIIEQKRINSLMSNMAAMQGKEGSLSSSLVGSIVGLQSEEISQMASEYAEKQAELQEGSERNERTSGAQAHKRMLASLEKQIANQEKKLTQVEERHAELQQACTEAKEVLAQKEDYGQKIKEEMQTLTELEKGENASIYQKLRYLVAMNENLKKQEHQFKAQCKEELEKLKNNIKNLKEGGGEENEDEERARVIEQQYEADKQKLQKIRLALAKKNREIAVLERKIDEVPSRAELSQYQRRFVELYNQVAATHKETKQFYTFYNTLDDTKLYLEKEVTLLNSIHDNFNKAMSSPATKTQFLQQFEQIVNGVLNNKGKVEERKSNEKKKRDELNEQYLSLVEKQRQYFKTVKEFQEECRKNEILLSKLKGHQG</sequence>
<keyword evidence="6" id="KW-1185">Reference proteome</keyword>
<dbReference type="Proteomes" id="UP001152795">
    <property type="component" value="Unassembled WGS sequence"/>
</dbReference>
<dbReference type="PANTHER" id="PTHR16441:SF0">
    <property type="entry name" value="COILED-COIL DOMAIN-CONTAINING PROTEIN 93"/>
    <property type="match status" value="1"/>
</dbReference>
<name>A0A6S7IGA1_PARCT</name>
<organism evidence="5 6">
    <name type="scientific">Paramuricea clavata</name>
    <name type="common">Red gorgonian</name>
    <name type="synonym">Violescent sea-whip</name>
    <dbReference type="NCBI Taxonomy" id="317549"/>
    <lineage>
        <taxon>Eukaryota</taxon>
        <taxon>Metazoa</taxon>
        <taxon>Cnidaria</taxon>
        <taxon>Anthozoa</taxon>
        <taxon>Octocorallia</taxon>
        <taxon>Malacalcyonacea</taxon>
        <taxon>Plexauridae</taxon>
        <taxon>Paramuricea</taxon>
    </lineage>
</organism>
<evidence type="ECO:0000256" key="3">
    <source>
        <dbReference type="SAM" id="MobiDB-lite"/>
    </source>
</evidence>
<feature type="compositionally biased region" description="Basic and acidic residues" evidence="3">
    <location>
        <begin position="88"/>
        <end position="104"/>
    </location>
</feature>
<reference evidence="5" key="1">
    <citation type="submission" date="2020-04" db="EMBL/GenBank/DDBJ databases">
        <authorList>
            <person name="Alioto T."/>
            <person name="Alioto T."/>
            <person name="Gomez Garrido J."/>
        </authorList>
    </citation>
    <scope>NUCLEOTIDE SEQUENCE</scope>
    <source>
        <strain evidence="5">A484AB</strain>
    </source>
</reference>
<evidence type="ECO:0000313" key="6">
    <source>
        <dbReference type="Proteomes" id="UP001152795"/>
    </source>
</evidence>
<dbReference type="InterPro" id="IPR019159">
    <property type="entry name" value="CCDC93_CC"/>
</dbReference>
<evidence type="ECO:0000313" key="5">
    <source>
        <dbReference type="EMBL" id="CAB4002338.1"/>
    </source>
</evidence>
<dbReference type="AlphaFoldDB" id="A0A6S7IGA1"/>
<keyword evidence="2" id="KW-0175">Coiled coil</keyword>
<feature type="non-terminal residue" evidence="5">
    <location>
        <position position="1"/>
    </location>
</feature>
<dbReference type="InterPro" id="IPR039116">
    <property type="entry name" value="CCDC93"/>
</dbReference>
<feature type="coiled-coil region" evidence="2">
    <location>
        <begin position="189"/>
        <end position="265"/>
    </location>
</feature>
<feature type="region of interest" description="Disordered" evidence="3">
    <location>
        <begin position="1"/>
        <end position="38"/>
    </location>
</feature>
<feature type="coiled-coil region" evidence="2">
    <location>
        <begin position="355"/>
        <end position="382"/>
    </location>
</feature>
<protein>
    <recommendedName>
        <fullName evidence="1">Coiled-coil domain-containing protein 93</fullName>
    </recommendedName>
</protein>
<accession>A0A6S7IGA1</accession>
<dbReference type="GO" id="GO:0006893">
    <property type="term" value="P:Golgi to plasma membrane transport"/>
    <property type="evidence" value="ECO:0007669"/>
    <property type="project" value="TreeGrafter"/>
</dbReference>
<proteinExistence type="predicted"/>
<feature type="domain" description="CCDC93 coiled-coil" evidence="4">
    <location>
        <begin position="5"/>
        <end position="406"/>
    </location>
</feature>
<feature type="region of interest" description="Disordered" evidence="3">
    <location>
        <begin position="85"/>
        <end position="111"/>
    </location>
</feature>